<reference evidence="2 3" key="1">
    <citation type="submission" date="2018-05" db="EMBL/GenBank/DDBJ databases">
        <title>Whole genome sequence of Pseudomonas putida JBC17.</title>
        <authorList>
            <person name="Lee Y.H."/>
            <person name="David K."/>
        </authorList>
    </citation>
    <scope>NUCLEOTIDE SEQUENCE [LARGE SCALE GENOMIC DNA]</scope>
    <source>
        <strain evidence="2 3">JBC17</strain>
    </source>
</reference>
<keyword evidence="1" id="KW-0812">Transmembrane</keyword>
<dbReference type="OrthoDB" id="6199137at2"/>
<name>A0A2Z4RJK6_PSEPU</name>
<proteinExistence type="predicted"/>
<sequence length="55" mass="6095">MTGKPSLHDIQEAEKKPLWQRLGWLALIWVGSVGALFIAASLMRMFMNAAGLTTH</sequence>
<evidence type="ECO:0000256" key="1">
    <source>
        <dbReference type="SAM" id="Phobius"/>
    </source>
</evidence>
<feature type="transmembrane region" description="Helical" evidence="1">
    <location>
        <begin position="22"/>
        <end position="42"/>
    </location>
</feature>
<organism evidence="2 3">
    <name type="scientific">Pseudomonas putida</name>
    <name type="common">Arthrobacter siderocapsulatus</name>
    <dbReference type="NCBI Taxonomy" id="303"/>
    <lineage>
        <taxon>Bacteria</taxon>
        <taxon>Pseudomonadati</taxon>
        <taxon>Pseudomonadota</taxon>
        <taxon>Gammaproteobacteria</taxon>
        <taxon>Pseudomonadales</taxon>
        <taxon>Pseudomonadaceae</taxon>
        <taxon>Pseudomonas</taxon>
    </lineage>
</organism>
<dbReference type="AlphaFoldDB" id="A0A2Z4RJK6"/>
<dbReference type="InterPro" id="IPR018895">
    <property type="entry name" value="DUF2474"/>
</dbReference>
<dbReference type="RefSeq" id="WP_110964977.1">
    <property type="nucleotide sequence ID" value="NZ_CP029693.1"/>
</dbReference>
<dbReference type="Proteomes" id="UP000250299">
    <property type="component" value="Chromosome"/>
</dbReference>
<accession>A0A2Z4RJK6</accession>
<evidence type="ECO:0000313" key="3">
    <source>
        <dbReference type="Proteomes" id="UP000250299"/>
    </source>
</evidence>
<evidence type="ECO:0000313" key="2">
    <source>
        <dbReference type="EMBL" id="AWY41302.1"/>
    </source>
</evidence>
<gene>
    <name evidence="2" type="ORF">DKY63_15975</name>
</gene>
<protein>
    <submittedName>
        <fullName evidence="2">DUF2474 family protein</fullName>
    </submittedName>
</protein>
<dbReference type="Pfam" id="PF10617">
    <property type="entry name" value="DUF2474"/>
    <property type="match status" value="1"/>
</dbReference>
<keyword evidence="1" id="KW-0472">Membrane</keyword>
<dbReference type="EMBL" id="CP029693">
    <property type="protein sequence ID" value="AWY41302.1"/>
    <property type="molecule type" value="Genomic_DNA"/>
</dbReference>
<keyword evidence="1" id="KW-1133">Transmembrane helix</keyword>